<dbReference type="RefSeq" id="WP_344022945.1">
    <property type="nucleotide sequence ID" value="NZ_BAAAJK010000011.1"/>
</dbReference>
<feature type="region of interest" description="Disordered" evidence="7">
    <location>
        <begin position="124"/>
        <end position="147"/>
    </location>
</feature>
<keyword evidence="9" id="KW-1185">Reference proteome</keyword>
<evidence type="ECO:0000256" key="2">
    <source>
        <dbReference type="ARBA" id="ARBA00009142"/>
    </source>
</evidence>
<evidence type="ECO:0000256" key="5">
    <source>
        <dbReference type="ARBA" id="ARBA00023136"/>
    </source>
</evidence>
<dbReference type="Pfam" id="PF01925">
    <property type="entry name" value="TauE"/>
    <property type="match status" value="1"/>
</dbReference>
<evidence type="ECO:0000313" key="9">
    <source>
        <dbReference type="Proteomes" id="UP001501414"/>
    </source>
</evidence>
<dbReference type="EMBL" id="BAAAJK010000011">
    <property type="protein sequence ID" value="GAA1390461.1"/>
    <property type="molecule type" value="Genomic_DNA"/>
</dbReference>
<keyword evidence="6" id="KW-1003">Cell membrane</keyword>
<feature type="transmembrane region" description="Helical" evidence="6">
    <location>
        <begin position="167"/>
        <end position="197"/>
    </location>
</feature>
<feature type="transmembrane region" description="Helical" evidence="6">
    <location>
        <begin position="97"/>
        <end position="116"/>
    </location>
</feature>
<evidence type="ECO:0000256" key="4">
    <source>
        <dbReference type="ARBA" id="ARBA00022989"/>
    </source>
</evidence>
<dbReference type="Proteomes" id="UP001501414">
    <property type="component" value="Unassembled WGS sequence"/>
</dbReference>
<dbReference type="PANTHER" id="PTHR43701">
    <property type="entry name" value="MEMBRANE TRANSPORTER PROTEIN MJ0441-RELATED"/>
    <property type="match status" value="1"/>
</dbReference>
<evidence type="ECO:0000256" key="3">
    <source>
        <dbReference type="ARBA" id="ARBA00022692"/>
    </source>
</evidence>
<protein>
    <recommendedName>
        <fullName evidence="6">Probable membrane transporter protein</fullName>
    </recommendedName>
</protein>
<evidence type="ECO:0000256" key="1">
    <source>
        <dbReference type="ARBA" id="ARBA00004141"/>
    </source>
</evidence>
<sequence length="285" mass="27912">MTGIVAGVLGLVVGLVIGALGGGGGVLSVPALVYALGQDAHAATTGSIVIVGIISVVGVLSRLRDRTIDWRTGLAFGAVGLPTAWAGSVLNRAVPQPVLLLSFAGLTLAVAALMLVRGGDAREEPAAATGPAGRSVPAEDGPAGPDGRTAVLVRPHRRALAVRTAKVLAAGSLIGFLTGFLGVGGGFLVVPALVVLLGMGMPAAIGTSLLVLTLNAAGSLAARAGHLQPDWTVLGPFVAVAVLGALAGKLVADRLSAAALNRSFAVLLLLVGGGVGVQSVLALVA</sequence>
<feature type="transmembrane region" description="Helical" evidence="6">
    <location>
        <begin position="264"/>
        <end position="284"/>
    </location>
</feature>
<reference evidence="8 9" key="1">
    <citation type="journal article" date="2019" name="Int. J. Syst. Evol. Microbiol.">
        <title>The Global Catalogue of Microorganisms (GCM) 10K type strain sequencing project: providing services to taxonomists for standard genome sequencing and annotation.</title>
        <authorList>
            <consortium name="The Broad Institute Genomics Platform"/>
            <consortium name="The Broad Institute Genome Sequencing Center for Infectious Disease"/>
            <person name="Wu L."/>
            <person name="Ma J."/>
        </authorList>
    </citation>
    <scope>NUCLEOTIDE SEQUENCE [LARGE SCALE GENOMIC DNA]</scope>
    <source>
        <strain evidence="8 9">JCM 11896</strain>
    </source>
</reference>
<feature type="transmembrane region" description="Helical" evidence="6">
    <location>
        <begin position="233"/>
        <end position="252"/>
    </location>
</feature>
<feature type="transmembrane region" description="Helical" evidence="6">
    <location>
        <begin position="203"/>
        <end position="221"/>
    </location>
</feature>
<comment type="caution">
    <text evidence="8">The sequence shown here is derived from an EMBL/GenBank/DDBJ whole genome shotgun (WGS) entry which is preliminary data.</text>
</comment>
<keyword evidence="3 6" id="KW-0812">Transmembrane</keyword>
<keyword evidence="5 6" id="KW-0472">Membrane</keyword>
<dbReference type="InterPro" id="IPR051598">
    <property type="entry name" value="TSUP/Inactive_protease-like"/>
</dbReference>
<gene>
    <name evidence="8" type="ORF">GCM10009613_31070</name>
</gene>
<feature type="transmembrane region" description="Helical" evidence="6">
    <location>
        <begin position="45"/>
        <end position="61"/>
    </location>
</feature>
<feature type="transmembrane region" description="Helical" evidence="6">
    <location>
        <begin position="73"/>
        <end position="91"/>
    </location>
</feature>
<comment type="subcellular location">
    <subcellularLocation>
        <location evidence="6">Cell membrane</location>
        <topology evidence="6">Multi-pass membrane protein</topology>
    </subcellularLocation>
    <subcellularLocation>
        <location evidence="1">Membrane</location>
        <topology evidence="1">Multi-pass membrane protein</topology>
    </subcellularLocation>
</comment>
<accession>A0ABN1XZL6</accession>
<dbReference type="InterPro" id="IPR002781">
    <property type="entry name" value="TM_pro_TauE-like"/>
</dbReference>
<evidence type="ECO:0000313" key="8">
    <source>
        <dbReference type="EMBL" id="GAA1390461.1"/>
    </source>
</evidence>
<organism evidence="8 9">
    <name type="scientific">Pseudonocardia kongjuensis</name>
    <dbReference type="NCBI Taxonomy" id="102227"/>
    <lineage>
        <taxon>Bacteria</taxon>
        <taxon>Bacillati</taxon>
        <taxon>Actinomycetota</taxon>
        <taxon>Actinomycetes</taxon>
        <taxon>Pseudonocardiales</taxon>
        <taxon>Pseudonocardiaceae</taxon>
        <taxon>Pseudonocardia</taxon>
    </lineage>
</organism>
<comment type="similarity">
    <text evidence="2 6">Belongs to the 4-toluene sulfonate uptake permease (TSUP) (TC 2.A.102) family.</text>
</comment>
<name>A0ABN1XZL6_9PSEU</name>
<dbReference type="PANTHER" id="PTHR43701:SF2">
    <property type="entry name" value="MEMBRANE TRANSPORTER PROTEIN YJNA-RELATED"/>
    <property type="match status" value="1"/>
</dbReference>
<proteinExistence type="inferred from homology"/>
<evidence type="ECO:0000256" key="6">
    <source>
        <dbReference type="RuleBase" id="RU363041"/>
    </source>
</evidence>
<evidence type="ECO:0000256" key="7">
    <source>
        <dbReference type="SAM" id="MobiDB-lite"/>
    </source>
</evidence>
<keyword evidence="4 6" id="KW-1133">Transmembrane helix</keyword>